<name>A0A0E9Q5Q9_ANGAN</name>
<evidence type="ECO:0000313" key="1">
    <source>
        <dbReference type="EMBL" id="JAH12084.1"/>
    </source>
</evidence>
<proteinExistence type="predicted"/>
<dbReference type="EMBL" id="GBXM01096493">
    <property type="protein sequence ID" value="JAH12084.1"/>
    <property type="molecule type" value="Transcribed_RNA"/>
</dbReference>
<reference evidence="1" key="1">
    <citation type="submission" date="2014-11" db="EMBL/GenBank/DDBJ databases">
        <authorList>
            <person name="Amaro Gonzalez C."/>
        </authorList>
    </citation>
    <scope>NUCLEOTIDE SEQUENCE</scope>
</reference>
<dbReference type="AlphaFoldDB" id="A0A0E9Q5Q9"/>
<protein>
    <submittedName>
        <fullName evidence="1">Uncharacterized protein</fullName>
    </submittedName>
</protein>
<sequence>MQIGVFFCIVLQARAPRISKAFETTGIENFT</sequence>
<accession>A0A0E9Q5Q9</accession>
<organism evidence="1">
    <name type="scientific">Anguilla anguilla</name>
    <name type="common">European freshwater eel</name>
    <name type="synonym">Muraena anguilla</name>
    <dbReference type="NCBI Taxonomy" id="7936"/>
    <lineage>
        <taxon>Eukaryota</taxon>
        <taxon>Metazoa</taxon>
        <taxon>Chordata</taxon>
        <taxon>Craniata</taxon>
        <taxon>Vertebrata</taxon>
        <taxon>Euteleostomi</taxon>
        <taxon>Actinopterygii</taxon>
        <taxon>Neopterygii</taxon>
        <taxon>Teleostei</taxon>
        <taxon>Anguilliformes</taxon>
        <taxon>Anguillidae</taxon>
        <taxon>Anguilla</taxon>
    </lineage>
</organism>
<reference evidence="1" key="2">
    <citation type="journal article" date="2015" name="Fish Shellfish Immunol.">
        <title>Early steps in the European eel (Anguilla anguilla)-Vibrio vulnificus interaction in the gills: Role of the RtxA13 toxin.</title>
        <authorList>
            <person name="Callol A."/>
            <person name="Pajuelo D."/>
            <person name="Ebbesson L."/>
            <person name="Teles M."/>
            <person name="MacKenzie S."/>
            <person name="Amaro C."/>
        </authorList>
    </citation>
    <scope>NUCLEOTIDE SEQUENCE</scope>
</reference>